<protein>
    <submittedName>
        <fullName evidence="2">Uncharacterized protein</fullName>
    </submittedName>
</protein>
<organism evidence="2 3">
    <name type="scientific">Saitozyma podzolica</name>
    <dbReference type="NCBI Taxonomy" id="1890683"/>
    <lineage>
        <taxon>Eukaryota</taxon>
        <taxon>Fungi</taxon>
        <taxon>Dikarya</taxon>
        <taxon>Basidiomycota</taxon>
        <taxon>Agaricomycotina</taxon>
        <taxon>Tremellomycetes</taxon>
        <taxon>Tremellales</taxon>
        <taxon>Trimorphomycetaceae</taxon>
        <taxon>Saitozyma</taxon>
    </lineage>
</organism>
<feature type="region of interest" description="Disordered" evidence="1">
    <location>
        <begin position="256"/>
        <end position="280"/>
    </location>
</feature>
<evidence type="ECO:0000313" key="2">
    <source>
        <dbReference type="EMBL" id="RSH90204.1"/>
    </source>
</evidence>
<feature type="region of interest" description="Disordered" evidence="1">
    <location>
        <begin position="1"/>
        <end position="53"/>
    </location>
</feature>
<feature type="compositionally biased region" description="Basic and acidic residues" evidence="1">
    <location>
        <begin position="8"/>
        <end position="33"/>
    </location>
</feature>
<feature type="compositionally biased region" description="Low complexity" evidence="1">
    <location>
        <begin position="121"/>
        <end position="135"/>
    </location>
</feature>
<name>A0A427YGZ0_9TREE</name>
<comment type="caution">
    <text evidence="2">The sequence shown here is derived from an EMBL/GenBank/DDBJ whole genome shotgun (WGS) entry which is preliminary data.</text>
</comment>
<feature type="compositionally biased region" description="Polar residues" evidence="1">
    <location>
        <begin position="300"/>
        <end position="309"/>
    </location>
</feature>
<evidence type="ECO:0000256" key="1">
    <source>
        <dbReference type="SAM" id="MobiDB-lite"/>
    </source>
</evidence>
<feature type="region of interest" description="Disordered" evidence="1">
    <location>
        <begin position="456"/>
        <end position="546"/>
    </location>
</feature>
<reference evidence="2 3" key="1">
    <citation type="submission" date="2018-11" db="EMBL/GenBank/DDBJ databases">
        <title>Genome sequence of Saitozyma podzolica DSM 27192.</title>
        <authorList>
            <person name="Aliyu H."/>
            <person name="Gorte O."/>
            <person name="Ochsenreither K."/>
        </authorList>
    </citation>
    <scope>NUCLEOTIDE SEQUENCE [LARGE SCALE GENOMIC DNA]</scope>
    <source>
        <strain evidence="2 3">DSM 27192</strain>
    </source>
</reference>
<dbReference type="OrthoDB" id="2590746at2759"/>
<dbReference type="AlphaFoldDB" id="A0A427YGZ0"/>
<feature type="region of interest" description="Disordered" evidence="1">
    <location>
        <begin position="298"/>
        <end position="343"/>
    </location>
</feature>
<sequence>MTLGHVPPGEHESNGHADGREGRAARPSLRDAHLSSSDSSDGLPRPRASGVVIARPVSVGVESRRRKSPMDQYIIVKPPPTASKNPLNLQIQLVVRPPRRDRSESNVAALRSPSLSTAERFSNFSNPSSPSTPTFELDIPRSETPTAELLENPMIPLSRQTSRKSSTSTTLSAISTASGKRIEPMFNLQVHNVVHPTTVTDAATDVKVAKFLKRNVDISGVGVIEPAEVWHNAAPFDDPPQRSSQPVSMYSLTVPISPTATREEPRSNRNSLDLTLRPDVHQGGATRKFLGKMFKKKTSQDFANANPRKSPSPSFSSLSAHEKLPSVPAPSTRPLSNAAGAGAPAADHAALGAPTFGTSPLVVTRRSSGMTSDTALGITSSVSYASLVKDPPSTRPVGYTWAVKRWAKRNTEGWAAHLVAAAAAGLDMVNGALTGEGEDGVVFEWVKQRPAVSSGLGVSRRLSIATTSRSRSRPPSTIDRHSPPTTTASLHPPKRDSVPGSPTLDARPEPVRRVSASASPISRHSPEPDASSVNHTDEESDPEDSETPWTCFIWVKKTGHRQLLGTLTPAPHHPKVIAQLKIPTRLDAVALAEVKGSRSDLAKRVKAEVALTEENLKDVVCVTAMWLVAREEFGGLGRKRRP</sequence>
<keyword evidence="3" id="KW-1185">Reference proteome</keyword>
<gene>
    <name evidence="2" type="ORF">EHS25_001538</name>
</gene>
<feature type="region of interest" description="Disordered" evidence="1">
    <location>
        <begin position="118"/>
        <end position="137"/>
    </location>
</feature>
<proteinExistence type="predicted"/>
<dbReference type="Proteomes" id="UP000279259">
    <property type="component" value="Unassembled WGS sequence"/>
</dbReference>
<dbReference type="EMBL" id="RSCD01000011">
    <property type="protein sequence ID" value="RSH90204.1"/>
    <property type="molecule type" value="Genomic_DNA"/>
</dbReference>
<evidence type="ECO:0000313" key="3">
    <source>
        <dbReference type="Proteomes" id="UP000279259"/>
    </source>
</evidence>
<feature type="compositionally biased region" description="Low complexity" evidence="1">
    <location>
        <begin position="459"/>
        <end position="477"/>
    </location>
</feature>
<accession>A0A427YGZ0</accession>